<evidence type="ECO:0000256" key="5">
    <source>
        <dbReference type="PROSITE-ProRule" id="PRU00108"/>
    </source>
</evidence>
<sequence>PTNNDRSSIHITILHLPGLHAKWPLSLDIMQNQHLTLSPCSLSPGISANNSPQPQTTDLLKGEPQRGRRSSRTRFTEQQLETLQGVFEATPYPREEEYDRLSALLSLPNRVIVVWFQNARQRILKNDRLVFCVSILSLTQASFNGTCFSFSLLLPPYSTELNKVCFGACSGLISSFQEESYFINVVLCEDVCPSDVLRISGSWWRASGWKAFGVQCMCVRETTERGRRLVNRALTSGVTSLITSVTFSQMSFLCD</sequence>
<dbReference type="GeneTree" id="ENSGT00940000156149"/>
<keyword evidence="2" id="KW-0479">Metal-binding</keyword>
<dbReference type="GO" id="GO:0003677">
    <property type="term" value="F:DNA binding"/>
    <property type="evidence" value="ECO:0007669"/>
    <property type="project" value="UniProtKB-UniRule"/>
</dbReference>
<evidence type="ECO:0000256" key="4">
    <source>
        <dbReference type="ARBA" id="ARBA00022833"/>
    </source>
</evidence>
<evidence type="ECO:0000256" key="2">
    <source>
        <dbReference type="ARBA" id="ARBA00022723"/>
    </source>
</evidence>
<feature type="region of interest" description="Disordered" evidence="7">
    <location>
        <begin position="45"/>
        <end position="75"/>
    </location>
</feature>
<keyword evidence="5 6" id="KW-0238">DNA-binding</keyword>
<dbReference type="PANTHER" id="PTHR45891:SF3">
    <property type="entry name" value="ZINC FINGER PROTEIN 2"/>
    <property type="match status" value="1"/>
</dbReference>
<protein>
    <recommendedName>
        <fullName evidence="8">Homeobox domain-containing protein</fullName>
    </recommendedName>
</protein>
<dbReference type="Proteomes" id="UP000001038">
    <property type="component" value="Chromosome 6"/>
</dbReference>
<keyword evidence="5 6" id="KW-0371">Homeobox</keyword>
<dbReference type="PANTHER" id="PTHR45891">
    <property type="entry name" value="ZINC FINGER HOMEOBOX PROTEIN"/>
    <property type="match status" value="1"/>
</dbReference>
<evidence type="ECO:0000256" key="6">
    <source>
        <dbReference type="RuleBase" id="RU000682"/>
    </source>
</evidence>
<evidence type="ECO:0000259" key="8">
    <source>
        <dbReference type="PROSITE" id="PS50071"/>
    </source>
</evidence>
<accession>A0A3B3IC89</accession>
<dbReference type="PROSITE" id="PS50071">
    <property type="entry name" value="HOMEOBOX_2"/>
    <property type="match status" value="1"/>
</dbReference>
<dbReference type="GO" id="GO:0046872">
    <property type="term" value="F:metal ion binding"/>
    <property type="evidence" value="ECO:0007669"/>
    <property type="project" value="UniProtKB-KW"/>
</dbReference>
<dbReference type="AlphaFoldDB" id="A0A3B3IC89"/>
<evidence type="ECO:0000256" key="3">
    <source>
        <dbReference type="ARBA" id="ARBA00022737"/>
    </source>
</evidence>
<evidence type="ECO:0000313" key="10">
    <source>
        <dbReference type="Proteomes" id="UP000001038"/>
    </source>
</evidence>
<name>A0A3B3IC89_ORYLA</name>
<dbReference type="InterPro" id="IPR001356">
    <property type="entry name" value="HD"/>
</dbReference>
<keyword evidence="10" id="KW-1185">Reference proteome</keyword>
<dbReference type="GO" id="GO:0005634">
    <property type="term" value="C:nucleus"/>
    <property type="evidence" value="ECO:0007669"/>
    <property type="project" value="UniProtKB-SubCell"/>
</dbReference>
<dbReference type="Gene3D" id="1.10.10.60">
    <property type="entry name" value="Homeodomain-like"/>
    <property type="match status" value="1"/>
</dbReference>
<dbReference type="Bgee" id="ENSORLG00000009317">
    <property type="expression patterns" value="Expressed in sexually immature organism and 6 other cell types or tissues"/>
</dbReference>
<reference evidence="9 10" key="1">
    <citation type="journal article" date="2007" name="Nature">
        <title>The medaka draft genome and insights into vertebrate genome evolution.</title>
        <authorList>
            <person name="Kasahara M."/>
            <person name="Naruse K."/>
            <person name="Sasaki S."/>
            <person name="Nakatani Y."/>
            <person name="Qu W."/>
            <person name="Ahsan B."/>
            <person name="Yamada T."/>
            <person name="Nagayasu Y."/>
            <person name="Doi K."/>
            <person name="Kasai Y."/>
            <person name="Jindo T."/>
            <person name="Kobayashi D."/>
            <person name="Shimada A."/>
            <person name="Toyoda A."/>
            <person name="Kuroki Y."/>
            <person name="Fujiyama A."/>
            <person name="Sasaki T."/>
            <person name="Shimizu A."/>
            <person name="Asakawa S."/>
            <person name="Shimizu N."/>
            <person name="Hashimoto S."/>
            <person name="Yang J."/>
            <person name="Lee Y."/>
            <person name="Matsushima K."/>
            <person name="Sugano S."/>
            <person name="Sakaizumi M."/>
            <person name="Narita T."/>
            <person name="Ohishi K."/>
            <person name="Haga S."/>
            <person name="Ohta F."/>
            <person name="Nomoto H."/>
            <person name="Nogata K."/>
            <person name="Morishita T."/>
            <person name="Endo T."/>
            <person name="Shin-I T."/>
            <person name="Takeda H."/>
            <person name="Morishita S."/>
            <person name="Kohara Y."/>
        </authorList>
    </citation>
    <scope>NUCLEOTIDE SEQUENCE [LARGE SCALE GENOMIC DNA]</scope>
    <source>
        <strain evidence="9 10">Hd-rR</strain>
    </source>
</reference>
<dbReference type="InterPro" id="IPR051968">
    <property type="entry name" value="ZnFinger_Homeobox_TR"/>
</dbReference>
<dbReference type="CDD" id="cd00086">
    <property type="entry name" value="homeodomain"/>
    <property type="match status" value="1"/>
</dbReference>
<reference evidence="9" key="2">
    <citation type="submission" date="2025-08" db="UniProtKB">
        <authorList>
            <consortium name="Ensembl"/>
        </authorList>
    </citation>
    <scope>IDENTIFICATION</scope>
    <source>
        <strain evidence="9">Hd-rR</strain>
    </source>
</reference>
<dbReference type="SMART" id="SM00389">
    <property type="entry name" value="HOX"/>
    <property type="match status" value="1"/>
</dbReference>
<feature type="compositionally biased region" description="Polar residues" evidence="7">
    <location>
        <begin position="45"/>
        <end position="58"/>
    </location>
</feature>
<proteinExistence type="predicted"/>
<dbReference type="InterPro" id="IPR009057">
    <property type="entry name" value="Homeodomain-like_sf"/>
</dbReference>
<evidence type="ECO:0000256" key="7">
    <source>
        <dbReference type="SAM" id="MobiDB-lite"/>
    </source>
</evidence>
<feature type="DNA-binding region" description="Homeobox" evidence="5">
    <location>
        <begin position="68"/>
        <end position="127"/>
    </location>
</feature>
<organism evidence="9 10">
    <name type="scientific">Oryzias latipes</name>
    <name type="common">Japanese rice fish</name>
    <name type="synonym">Japanese killifish</name>
    <dbReference type="NCBI Taxonomy" id="8090"/>
    <lineage>
        <taxon>Eukaryota</taxon>
        <taxon>Metazoa</taxon>
        <taxon>Chordata</taxon>
        <taxon>Craniata</taxon>
        <taxon>Vertebrata</taxon>
        <taxon>Euteleostomi</taxon>
        <taxon>Actinopterygii</taxon>
        <taxon>Neopterygii</taxon>
        <taxon>Teleostei</taxon>
        <taxon>Neoteleostei</taxon>
        <taxon>Acanthomorphata</taxon>
        <taxon>Ovalentaria</taxon>
        <taxon>Atherinomorphae</taxon>
        <taxon>Beloniformes</taxon>
        <taxon>Adrianichthyidae</taxon>
        <taxon>Oryziinae</taxon>
        <taxon>Oryzias</taxon>
    </lineage>
</organism>
<dbReference type="Pfam" id="PF00046">
    <property type="entry name" value="Homeodomain"/>
    <property type="match status" value="1"/>
</dbReference>
<dbReference type="SUPFAM" id="SSF46689">
    <property type="entry name" value="Homeodomain-like"/>
    <property type="match status" value="1"/>
</dbReference>
<feature type="domain" description="Homeobox" evidence="8">
    <location>
        <begin position="66"/>
        <end position="126"/>
    </location>
</feature>
<keyword evidence="3" id="KW-0677">Repeat</keyword>
<evidence type="ECO:0000313" key="9">
    <source>
        <dbReference type="Ensembl" id="ENSORLP00000041510.1"/>
    </source>
</evidence>
<dbReference type="Ensembl" id="ENSORLT00000035338.1">
    <property type="protein sequence ID" value="ENSORLP00000041510.1"/>
    <property type="gene ID" value="ENSORLG00000009317.2"/>
</dbReference>
<keyword evidence="5 6" id="KW-0539">Nucleus</keyword>
<comment type="subcellular location">
    <subcellularLocation>
        <location evidence="1 5 6">Nucleus</location>
    </subcellularLocation>
</comment>
<evidence type="ECO:0000256" key="1">
    <source>
        <dbReference type="ARBA" id="ARBA00004123"/>
    </source>
</evidence>
<keyword evidence="4" id="KW-0862">Zinc</keyword>
<reference evidence="9" key="3">
    <citation type="submission" date="2025-09" db="UniProtKB">
        <authorList>
            <consortium name="Ensembl"/>
        </authorList>
    </citation>
    <scope>IDENTIFICATION</scope>
    <source>
        <strain evidence="9">Hd-rR</strain>
    </source>
</reference>